<feature type="region of interest" description="Disordered" evidence="1">
    <location>
        <begin position="1"/>
        <end position="41"/>
    </location>
</feature>
<feature type="transmembrane region" description="Helical" evidence="2">
    <location>
        <begin position="229"/>
        <end position="248"/>
    </location>
</feature>
<feature type="transmembrane region" description="Helical" evidence="2">
    <location>
        <begin position="55"/>
        <end position="76"/>
    </location>
</feature>
<feature type="transmembrane region" description="Helical" evidence="2">
    <location>
        <begin position="155"/>
        <end position="174"/>
    </location>
</feature>
<evidence type="ECO:0000313" key="3">
    <source>
        <dbReference type="EMBL" id="CAD9822500.1"/>
    </source>
</evidence>
<protein>
    <submittedName>
        <fullName evidence="3">Uncharacterized protein</fullName>
    </submittedName>
</protein>
<keyword evidence="2" id="KW-0812">Transmembrane</keyword>
<dbReference type="AlphaFoldDB" id="A0A7S2UKI5"/>
<feature type="transmembrane region" description="Helical" evidence="2">
    <location>
        <begin position="194"/>
        <end position="217"/>
    </location>
</feature>
<evidence type="ECO:0000256" key="2">
    <source>
        <dbReference type="SAM" id="Phobius"/>
    </source>
</evidence>
<name>A0A7S2UKI5_9STRA</name>
<keyword evidence="2" id="KW-1133">Transmembrane helix</keyword>
<evidence type="ECO:0000256" key="1">
    <source>
        <dbReference type="SAM" id="MobiDB-lite"/>
    </source>
</evidence>
<reference evidence="3" key="1">
    <citation type="submission" date="2021-01" db="EMBL/GenBank/DDBJ databases">
        <authorList>
            <person name="Corre E."/>
            <person name="Pelletier E."/>
            <person name="Niang G."/>
            <person name="Scheremetjew M."/>
            <person name="Finn R."/>
            <person name="Kale V."/>
            <person name="Holt S."/>
            <person name="Cochrane G."/>
            <person name="Meng A."/>
            <person name="Brown T."/>
            <person name="Cohen L."/>
        </authorList>
    </citation>
    <scope>NUCLEOTIDE SEQUENCE</scope>
    <source>
        <strain evidence="3">CCMP2084</strain>
    </source>
</reference>
<feature type="transmembrane region" description="Helical" evidence="2">
    <location>
        <begin position="131"/>
        <end position="149"/>
    </location>
</feature>
<feature type="transmembrane region" description="Helical" evidence="2">
    <location>
        <begin position="296"/>
        <end position="315"/>
    </location>
</feature>
<sequence length="341" mass="37906">MNESMKSMPTDEEANYYKREPEPEGEVEVEQGVNTGSRNAISTETGRPKIHIRNYLNILAFVANAVVAYGVGVGGWGGGLTNAQVSALYPTLLTPASWAFGIWGLIFLCQFVFCLVQFMESFRQTPLVKDGVGLLYNGVVLSQILWTFLFSHMYLRASMAAMTFNLIFLVWILYSQGKHAKKNPSTRAWRDYFLLQFPFQIHFAWILVATILNINVLLVFETAEVNTQLYTAIACLNVLSLAASWALFRPCFQALPNYAVALVLAWACAGIVGGLMNPSGAVLAMFNENIVINMRNGAIGVFVLILVLILIRMILMGCRREGANKSKSNDEDTSMAYNRHS</sequence>
<accession>A0A7S2UKI5</accession>
<keyword evidence="2" id="KW-0472">Membrane</keyword>
<gene>
    <name evidence="3" type="ORF">ASEP1449_LOCUS14334</name>
</gene>
<feature type="transmembrane region" description="Helical" evidence="2">
    <location>
        <begin position="255"/>
        <end position="276"/>
    </location>
</feature>
<feature type="transmembrane region" description="Helical" evidence="2">
    <location>
        <begin position="96"/>
        <end position="119"/>
    </location>
</feature>
<dbReference type="InterPro" id="IPR038330">
    <property type="entry name" value="TspO/MBR-related_sf"/>
</dbReference>
<dbReference type="EMBL" id="HBHQ01021253">
    <property type="protein sequence ID" value="CAD9822500.1"/>
    <property type="molecule type" value="Transcribed_RNA"/>
</dbReference>
<organism evidence="3">
    <name type="scientific">Attheya septentrionalis</name>
    <dbReference type="NCBI Taxonomy" id="420275"/>
    <lineage>
        <taxon>Eukaryota</taxon>
        <taxon>Sar</taxon>
        <taxon>Stramenopiles</taxon>
        <taxon>Ochrophyta</taxon>
        <taxon>Bacillariophyta</taxon>
        <taxon>Coscinodiscophyceae</taxon>
        <taxon>Chaetocerotophycidae</taxon>
        <taxon>Chaetocerotales</taxon>
        <taxon>Attheyaceae</taxon>
        <taxon>Attheya</taxon>
    </lineage>
</organism>
<proteinExistence type="predicted"/>
<dbReference type="Gene3D" id="1.20.1260.100">
    <property type="entry name" value="TspO/MBR protein"/>
    <property type="match status" value="1"/>
</dbReference>
<dbReference type="PANTHER" id="PTHR33802:SF2">
    <property type="entry name" value="EF-HAND DOMAIN-CONTAINING PROTEIN"/>
    <property type="match status" value="1"/>
</dbReference>
<dbReference type="PANTHER" id="PTHR33802">
    <property type="entry name" value="SI:CH211-161H7.5-RELATED"/>
    <property type="match status" value="1"/>
</dbReference>